<gene>
    <name evidence="5" type="ORF">Tci_678287</name>
</gene>
<evidence type="ECO:0000256" key="1">
    <source>
        <dbReference type="PROSITE-ProRule" id="PRU00047"/>
    </source>
</evidence>
<protein>
    <recommendedName>
        <fullName evidence="4">CCHC-type domain-containing protein</fullName>
    </recommendedName>
</protein>
<name>A0A699KQM5_TANCI</name>
<feature type="region of interest" description="Disordered" evidence="3">
    <location>
        <begin position="255"/>
        <end position="274"/>
    </location>
</feature>
<accession>A0A699KQM5</accession>
<sequence length="600" mass="68413">RKKKDVKARTTLLLSLLDEHQLRFSKYKTAKELWAAILKTFGGNEATKKRKKNLLKQQYRNFKAEGSETLEQTFNRLQVIVSQLQFMHVEVEKDDLNQKFLTSLAPEWLMHTIVWRNRNDLDTMSLDDLYNHLKNSSINEDGNIACVSTSSTTFPTASASVVIISQDTASAYISSQSNGSQIKFEDINQINEDDIEEMDIKWSMALLSMRADKFWKRTRKNISIQGSDVAGFDKSKVKCFNCHKMGPFVRECRAPRSQERGRKENYRQGSKAEEKTPKALMAIDRVGWDWSYMENEGEDHALVADAEAPIEFTLMANTKSKVFYNSLCSNDCKKNNDSLNSKIKDLTGELSEANNYIYHYKLAVAQLKGGLVEYKEREVKYIEKIRTLEMYRASNLKCIKTLDKELDELKLEKDGLDGKLAGLLKASKNLNNLIESQMSNKVKEGVGYNVVHPPAADLYLSPKKDLSWTGLPEFVDDTVTNYSRPSPTVASTSAEGQNKDSSTSKDVASPNTPKLFVKFVKPKDNQSESKTNKQETPKKLQVKYAEQYRHSNKKPNVKGNQMKWNNLKSYQLGQEFVLNKKACFNCGDFSHLANDCRKMV</sequence>
<dbReference type="InterPro" id="IPR036875">
    <property type="entry name" value="Znf_CCHC_sf"/>
</dbReference>
<feature type="region of interest" description="Disordered" evidence="3">
    <location>
        <begin position="485"/>
        <end position="510"/>
    </location>
</feature>
<dbReference type="EMBL" id="BKCJ010544112">
    <property type="protein sequence ID" value="GFB06316.1"/>
    <property type="molecule type" value="Genomic_DNA"/>
</dbReference>
<organism evidence="5">
    <name type="scientific">Tanacetum cinerariifolium</name>
    <name type="common">Dalmatian daisy</name>
    <name type="synonym">Chrysanthemum cinerariifolium</name>
    <dbReference type="NCBI Taxonomy" id="118510"/>
    <lineage>
        <taxon>Eukaryota</taxon>
        <taxon>Viridiplantae</taxon>
        <taxon>Streptophyta</taxon>
        <taxon>Embryophyta</taxon>
        <taxon>Tracheophyta</taxon>
        <taxon>Spermatophyta</taxon>
        <taxon>Magnoliopsida</taxon>
        <taxon>eudicotyledons</taxon>
        <taxon>Gunneridae</taxon>
        <taxon>Pentapetalae</taxon>
        <taxon>asterids</taxon>
        <taxon>campanulids</taxon>
        <taxon>Asterales</taxon>
        <taxon>Asteraceae</taxon>
        <taxon>Asteroideae</taxon>
        <taxon>Anthemideae</taxon>
        <taxon>Anthemidinae</taxon>
        <taxon>Tanacetum</taxon>
    </lineage>
</organism>
<dbReference type="GO" id="GO:0008270">
    <property type="term" value="F:zinc ion binding"/>
    <property type="evidence" value="ECO:0007669"/>
    <property type="project" value="UniProtKB-KW"/>
</dbReference>
<keyword evidence="1" id="KW-0863">Zinc-finger</keyword>
<feature type="coiled-coil region" evidence="2">
    <location>
        <begin position="329"/>
        <end position="356"/>
    </location>
</feature>
<keyword evidence="1" id="KW-0862">Zinc</keyword>
<feature type="non-terminal residue" evidence="5">
    <location>
        <position position="1"/>
    </location>
</feature>
<reference evidence="5" key="1">
    <citation type="journal article" date="2019" name="Sci. Rep.">
        <title>Draft genome of Tanacetum cinerariifolium, the natural source of mosquito coil.</title>
        <authorList>
            <person name="Yamashiro T."/>
            <person name="Shiraishi A."/>
            <person name="Satake H."/>
            <person name="Nakayama K."/>
        </authorList>
    </citation>
    <scope>NUCLEOTIDE SEQUENCE</scope>
</reference>
<keyword evidence="2" id="KW-0175">Coiled coil</keyword>
<dbReference type="SMART" id="SM00343">
    <property type="entry name" value="ZnF_C2HC"/>
    <property type="match status" value="2"/>
</dbReference>
<keyword evidence="1" id="KW-0479">Metal-binding</keyword>
<evidence type="ECO:0000259" key="4">
    <source>
        <dbReference type="PROSITE" id="PS50158"/>
    </source>
</evidence>
<dbReference type="InterPro" id="IPR001878">
    <property type="entry name" value="Znf_CCHC"/>
</dbReference>
<dbReference type="PROSITE" id="PS50158">
    <property type="entry name" value="ZF_CCHC"/>
    <property type="match status" value="1"/>
</dbReference>
<evidence type="ECO:0000313" key="5">
    <source>
        <dbReference type="EMBL" id="GFB06316.1"/>
    </source>
</evidence>
<proteinExistence type="predicted"/>
<evidence type="ECO:0000256" key="3">
    <source>
        <dbReference type="SAM" id="MobiDB-lite"/>
    </source>
</evidence>
<feature type="domain" description="CCHC-type" evidence="4">
    <location>
        <begin position="583"/>
        <end position="598"/>
    </location>
</feature>
<dbReference type="SUPFAM" id="SSF57756">
    <property type="entry name" value="Retrovirus zinc finger-like domains"/>
    <property type="match status" value="2"/>
</dbReference>
<evidence type="ECO:0000256" key="2">
    <source>
        <dbReference type="SAM" id="Coils"/>
    </source>
</evidence>
<dbReference type="AlphaFoldDB" id="A0A699KQM5"/>
<comment type="caution">
    <text evidence="5">The sequence shown here is derived from an EMBL/GenBank/DDBJ whole genome shotgun (WGS) entry which is preliminary data.</text>
</comment>
<dbReference type="Pfam" id="PF14223">
    <property type="entry name" value="Retrotran_gag_2"/>
    <property type="match status" value="1"/>
</dbReference>
<dbReference type="GO" id="GO:0003676">
    <property type="term" value="F:nucleic acid binding"/>
    <property type="evidence" value="ECO:0007669"/>
    <property type="project" value="InterPro"/>
</dbReference>
<feature type="coiled-coil region" evidence="2">
    <location>
        <begin position="399"/>
        <end position="426"/>
    </location>
</feature>